<comment type="caution">
    <text evidence="5">The sequence shown here is derived from an EMBL/GenBank/DDBJ whole genome shotgun (WGS) entry which is preliminary data.</text>
</comment>
<evidence type="ECO:0000313" key="5">
    <source>
        <dbReference type="EMBL" id="RDB30484.1"/>
    </source>
</evidence>
<reference evidence="5" key="1">
    <citation type="submission" date="2018-04" db="EMBL/GenBank/DDBJ databases">
        <title>Whole genome sequencing of Hypsizygus marmoreus.</title>
        <authorList>
            <person name="Choi I.-G."/>
            <person name="Min B."/>
            <person name="Kim J.-G."/>
            <person name="Kim S."/>
            <person name="Oh Y.-L."/>
            <person name="Kong W.-S."/>
            <person name="Park H."/>
            <person name="Jeong J."/>
            <person name="Song E.-S."/>
        </authorList>
    </citation>
    <scope>NUCLEOTIDE SEQUENCE [LARGE SCALE GENOMIC DNA]</scope>
    <source>
        <strain evidence="5">51987-8</strain>
    </source>
</reference>
<evidence type="ECO:0000313" key="6">
    <source>
        <dbReference type="Proteomes" id="UP000076154"/>
    </source>
</evidence>
<keyword evidence="4" id="KW-0812">Transmembrane</keyword>
<organism evidence="5 6">
    <name type="scientific">Hypsizygus marmoreus</name>
    <name type="common">White beech mushroom</name>
    <name type="synonym">Agaricus marmoreus</name>
    <dbReference type="NCBI Taxonomy" id="39966"/>
    <lineage>
        <taxon>Eukaryota</taxon>
        <taxon>Fungi</taxon>
        <taxon>Dikarya</taxon>
        <taxon>Basidiomycota</taxon>
        <taxon>Agaricomycotina</taxon>
        <taxon>Agaricomycetes</taxon>
        <taxon>Agaricomycetidae</taxon>
        <taxon>Agaricales</taxon>
        <taxon>Tricholomatineae</taxon>
        <taxon>Lyophyllaceae</taxon>
        <taxon>Hypsizygus</taxon>
    </lineage>
</organism>
<dbReference type="GO" id="GO:0003743">
    <property type="term" value="F:translation initiation factor activity"/>
    <property type="evidence" value="ECO:0007669"/>
    <property type="project" value="UniProtKB-KW"/>
</dbReference>
<keyword evidence="4" id="KW-0472">Membrane</keyword>
<protein>
    <submittedName>
        <fullName evidence="5">Eukaryotic translation initiation factor 3 subunit E</fullName>
    </submittedName>
</protein>
<dbReference type="Proteomes" id="UP000076154">
    <property type="component" value="Unassembled WGS sequence"/>
</dbReference>
<keyword evidence="1" id="KW-0963">Cytoplasm</keyword>
<dbReference type="AlphaFoldDB" id="A0A369KFG6"/>
<keyword evidence="4" id="KW-1133">Transmembrane helix</keyword>
<dbReference type="EMBL" id="LUEZ02000005">
    <property type="protein sequence ID" value="RDB30484.1"/>
    <property type="molecule type" value="Genomic_DNA"/>
</dbReference>
<sequence>MEFPVLHINLPNPILDHQAVRTVMRPLFISGLLLCSSFFYLPSLALVLIKVIYSPPSTKLRHYNFAQFQDSYDNYSGTADYHYHFRSLPADIELNIFTRWGRLSSNIPLEAWTAPCRMLSTLTCPHPSSPCPRSSPSYNSAPAYGSSIGPSSWGSSIYAGPHAPPQTVIPSTFSLPASTVQMPVSRQVRTALREITKSIQTAQYQIQDPATDALKEQYVEFFGEFREEYLDNARYSISSRIVESIRGSTLQRLNLSLNESEKWIVKFIRET</sequence>
<keyword evidence="2 5" id="KW-0396">Initiation factor</keyword>
<dbReference type="InParanoid" id="A0A369KFG6"/>
<evidence type="ECO:0000256" key="4">
    <source>
        <dbReference type="SAM" id="Phobius"/>
    </source>
</evidence>
<dbReference type="InterPro" id="IPR016650">
    <property type="entry name" value="eIF3e"/>
</dbReference>
<feature type="transmembrane region" description="Helical" evidence="4">
    <location>
        <begin position="27"/>
        <end position="53"/>
    </location>
</feature>
<keyword evidence="3" id="KW-0648">Protein biosynthesis</keyword>
<keyword evidence="6" id="KW-1185">Reference proteome</keyword>
<evidence type="ECO:0000256" key="2">
    <source>
        <dbReference type="ARBA" id="ARBA00022540"/>
    </source>
</evidence>
<proteinExistence type="predicted"/>
<accession>A0A369KFG6</accession>
<dbReference type="PANTHER" id="PTHR10317">
    <property type="entry name" value="EUKARYOTIC TRANSLATION INITIATION FACTOR 3 SUBUNIT E"/>
    <property type="match status" value="1"/>
</dbReference>
<dbReference type="STRING" id="39966.A0A369KFG6"/>
<dbReference type="OrthoDB" id="417252at2759"/>
<name>A0A369KFG6_HYPMA</name>
<evidence type="ECO:0000256" key="1">
    <source>
        <dbReference type="ARBA" id="ARBA00022490"/>
    </source>
</evidence>
<dbReference type="GO" id="GO:0005852">
    <property type="term" value="C:eukaryotic translation initiation factor 3 complex"/>
    <property type="evidence" value="ECO:0007669"/>
    <property type="project" value="InterPro"/>
</dbReference>
<gene>
    <name evidence="5" type="primary">INT6_2</name>
    <name evidence="5" type="ORF">Hypma_007124</name>
</gene>
<evidence type="ECO:0000256" key="3">
    <source>
        <dbReference type="ARBA" id="ARBA00022917"/>
    </source>
</evidence>